<gene>
    <name evidence="3" type="ORF">SAMN05444411_110130</name>
</gene>
<accession>A0A1H3F7M6</accession>
<evidence type="ECO:0000256" key="1">
    <source>
        <dbReference type="SAM" id="Phobius"/>
    </source>
</evidence>
<proteinExistence type="predicted"/>
<protein>
    <recommendedName>
        <fullName evidence="5">DUF4129 domain-containing protein</fullName>
    </recommendedName>
</protein>
<dbReference type="STRING" id="762486.SAMN05444411_110130"/>
<feature type="transmembrane region" description="Helical" evidence="1">
    <location>
        <begin position="93"/>
        <end position="118"/>
    </location>
</feature>
<keyword evidence="4" id="KW-1185">Reference proteome</keyword>
<evidence type="ECO:0000313" key="4">
    <source>
        <dbReference type="Proteomes" id="UP000199595"/>
    </source>
</evidence>
<keyword evidence="1" id="KW-1133">Transmembrane helix</keyword>
<evidence type="ECO:0000313" key="3">
    <source>
        <dbReference type="EMBL" id="SDX86194.1"/>
    </source>
</evidence>
<dbReference type="OrthoDB" id="5491447at2"/>
<feature type="chain" id="PRO_5011661896" description="DUF4129 domain-containing protein" evidence="2">
    <location>
        <begin position="20"/>
        <end position="245"/>
    </location>
</feature>
<dbReference type="AlphaFoldDB" id="A0A1H3F7M6"/>
<keyword evidence="1" id="KW-0472">Membrane</keyword>
<keyword evidence="2" id="KW-0732">Signal</keyword>
<reference evidence="3 4" key="1">
    <citation type="submission" date="2016-10" db="EMBL/GenBank/DDBJ databases">
        <authorList>
            <person name="de Groot N.N."/>
        </authorList>
    </citation>
    <scope>NUCLEOTIDE SEQUENCE [LARGE SCALE GENOMIC DNA]</scope>
    <source>
        <strain evidence="3 4">DSM 24956</strain>
    </source>
</reference>
<feature type="signal peptide" evidence="2">
    <location>
        <begin position="1"/>
        <end position="19"/>
    </location>
</feature>
<dbReference type="RefSeq" id="WP_090125413.1">
    <property type="nucleotide sequence ID" value="NZ_FNNJ01000010.1"/>
</dbReference>
<evidence type="ECO:0000256" key="2">
    <source>
        <dbReference type="SAM" id="SignalP"/>
    </source>
</evidence>
<organism evidence="3 4">
    <name type="scientific">Lutibacter oricola</name>
    <dbReference type="NCBI Taxonomy" id="762486"/>
    <lineage>
        <taxon>Bacteria</taxon>
        <taxon>Pseudomonadati</taxon>
        <taxon>Bacteroidota</taxon>
        <taxon>Flavobacteriia</taxon>
        <taxon>Flavobacteriales</taxon>
        <taxon>Flavobacteriaceae</taxon>
        <taxon>Lutibacter</taxon>
    </lineage>
</organism>
<sequence length="245" mass="29284">MKQLIVVFLLLLFSLPFYAQKDSIRAKNDDSFIIQKKFDTKKIEEYKNNKNFNYTEVKLKKEPTWIEKFLHWLGRQLKRFLTWTFGNEYAPGIFSFIIKALPYVVLAIVLFLMLKFFLKVNTSNVLGKSANKPIVNITEEEELIKTKDLPKLIQQAIEQKNFRLAVRYYYLLAIKKLEEKELIVWEQQKTNEDYIKEITGTNIQKSFKDLTKLYDFVWYGNFEINEVEFAKIETDFKKTNNLIKK</sequence>
<name>A0A1H3F7M6_9FLAO</name>
<dbReference type="EMBL" id="FNNJ01000010">
    <property type="protein sequence ID" value="SDX86194.1"/>
    <property type="molecule type" value="Genomic_DNA"/>
</dbReference>
<evidence type="ECO:0008006" key="5">
    <source>
        <dbReference type="Google" id="ProtNLM"/>
    </source>
</evidence>
<keyword evidence="1" id="KW-0812">Transmembrane</keyword>
<dbReference type="Proteomes" id="UP000199595">
    <property type="component" value="Unassembled WGS sequence"/>
</dbReference>